<evidence type="ECO:0000256" key="5">
    <source>
        <dbReference type="ARBA" id="ARBA00023239"/>
    </source>
</evidence>
<dbReference type="NCBIfam" id="TIGR01464">
    <property type="entry name" value="hemE"/>
    <property type="match status" value="1"/>
</dbReference>
<comment type="catalytic activity">
    <reaction evidence="8">
        <text>uroporphyrinogen III + 4 H(+) = coproporphyrinogen III + 4 CO2</text>
        <dbReference type="Rhea" id="RHEA:19865"/>
        <dbReference type="ChEBI" id="CHEBI:15378"/>
        <dbReference type="ChEBI" id="CHEBI:16526"/>
        <dbReference type="ChEBI" id="CHEBI:57308"/>
        <dbReference type="ChEBI" id="CHEBI:57309"/>
        <dbReference type="EC" id="4.1.1.37"/>
    </reaction>
</comment>
<evidence type="ECO:0000259" key="11">
    <source>
        <dbReference type="PROSITE" id="PS00907"/>
    </source>
</evidence>
<evidence type="ECO:0000256" key="6">
    <source>
        <dbReference type="ARBA" id="ARBA00023244"/>
    </source>
</evidence>
<dbReference type="GO" id="GO:0004853">
    <property type="term" value="F:uroporphyrinogen decarboxylase activity"/>
    <property type="evidence" value="ECO:0007669"/>
    <property type="project" value="UniProtKB-UniRule"/>
</dbReference>
<dbReference type="Pfam" id="PF01208">
    <property type="entry name" value="URO-D"/>
    <property type="match status" value="1"/>
</dbReference>
<dbReference type="EMBL" id="CP002102">
    <property type="protein sequence ID" value="ADK99676.1"/>
    <property type="molecule type" value="Genomic_DNA"/>
</dbReference>
<dbReference type="PROSITE" id="PS00906">
    <property type="entry name" value="UROD_1"/>
    <property type="match status" value="1"/>
</dbReference>
<reference evidence="13" key="1">
    <citation type="journal article" date="2011" name="J. Bacteriol.">
        <title>Genome sequences of eight morphologically diverse alphaproteobacteria.</title>
        <authorList>
            <consortium name="US DOE Joint Genome Institute"/>
            <person name="Brown P.J."/>
            <person name="Kysela D.T."/>
            <person name="Buechlein A."/>
            <person name="Hemmerich C."/>
            <person name="Brun Y.V."/>
        </authorList>
    </citation>
    <scope>NUCLEOTIDE SEQUENCE [LARGE SCALE GENOMIC DNA]</scope>
    <source>
        <strain evidence="13">ATCC 15264 / DSM 4735 / LMG 14903 / NBRC 16000 / CB 81</strain>
    </source>
</reference>
<protein>
    <recommendedName>
        <fullName evidence="3 7">Uroporphyrinogen decarboxylase</fullName>
        <ecNumber evidence="3 7">4.1.1.37</ecNumber>
    </recommendedName>
</protein>
<keyword evidence="6 8" id="KW-0627">Porphyrin biosynthesis</keyword>
<organism evidence="12 13">
    <name type="scientific">Brevundimonas subvibrioides (strain ATCC 15264 / DSM 4735 / LMG 14903 / NBRC 16000 / CB 81)</name>
    <name type="common">Caulobacter subvibrioides</name>
    <dbReference type="NCBI Taxonomy" id="633149"/>
    <lineage>
        <taxon>Bacteria</taxon>
        <taxon>Pseudomonadati</taxon>
        <taxon>Pseudomonadota</taxon>
        <taxon>Alphaproteobacteria</taxon>
        <taxon>Caulobacterales</taxon>
        <taxon>Caulobacteraceae</taxon>
        <taxon>Brevundimonas</taxon>
    </lineage>
</organism>
<dbReference type="InParanoid" id="D9QJS5"/>
<evidence type="ECO:0000256" key="8">
    <source>
        <dbReference type="RuleBase" id="RU000554"/>
    </source>
</evidence>
<sequence length="359" mass="39369">MGLRGCASLRKAKVMSITPSLIRVLQGETLERPPVWFMRQAGRYLPEYRALRAEAPDFIAFCLNPEMAAEATLQPMRRFGFDAAIVFADILLIPQALGQDVWFETGEGPRLGLMPSVGRMQELAEGAGQYLHQVGQTLSLVRSQLEPERALIGFAGAPWTVATYMLDGHHNTIGKGERATARSYAYAEPEKVDEVLAVLVEATARYLKMQADAGADALKIFESWAEGLPDDLFERLVLKPHQALVRRVRELGVTVPLIGFPRGSALHADRYAREVDVQGVALDTACSLERGKLVQAIKPIQGALDPLLLRVGGAALDRRVDQLVEAWGSGPWIFNLGHGILPDVPIAHVEQVLKRIGAQ</sequence>
<accession>D9QJS5</accession>
<dbReference type="PROSITE" id="PS00907">
    <property type="entry name" value="UROD_2"/>
    <property type="match status" value="1"/>
</dbReference>
<dbReference type="GO" id="GO:0019353">
    <property type="term" value="P:protoporphyrinogen IX biosynthetic process from glutamate"/>
    <property type="evidence" value="ECO:0007669"/>
    <property type="project" value="TreeGrafter"/>
</dbReference>
<evidence type="ECO:0000259" key="10">
    <source>
        <dbReference type="PROSITE" id="PS00906"/>
    </source>
</evidence>
<dbReference type="EC" id="4.1.1.37" evidence="3 7"/>
<dbReference type="SUPFAM" id="SSF51726">
    <property type="entry name" value="UROD/MetE-like"/>
    <property type="match status" value="1"/>
</dbReference>
<evidence type="ECO:0000256" key="2">
    <source>
        <dbReference type="ARBA" id="ARBA00009935"/>
    </source>
</evidence>
<evidence type="ECO:0000313" key="12">
    <source>
        <dbReference type="EMBL" id="ADK99676.1"/>
    </source>
</evidence>
<comment type="pathway">
    <text evidence="1 8">Porphyrin-containing compound metabolism; protoporphyrin-IX biosynthesis; coproporphyrinogen-III from 5-aminolevulinate: step 4/4.</text>
</comment>
<name>D9QJS5_BRESC</name>
<evidence type="ECO:0000313" key="13">
    <source>
        <dbReference type="Proteomes" id="UP000002696"/>
    </source>
</evidence>
<gene>
    <name evidence="12" type="ordered locus">Bresu_0362</name>
</gene>
<dbReference type="PANTHER" id="PTHR21091">
    <property type="entry name" value="METHYLTETRAHYDROFOLATE:HOMOCYSTEINE METHYLTRANSFERASE RELATED"/>
    <property type="match status" value="1"/>
</dbReference>
<dbReference type="GO" id="GO:0005829">
    <property type="term" value="C:cytosol"/>
    <property type="evidence" value="ECO:0007669"/>
    <property type="project" value="TreeGrafter"/>
</dbReference>
<dbReference type="InterPro" id="IPR000257">
    <property type="entry name" value="Uroporphyrinogen_deCOase"/>
</dbReference>
<dbReference type="PANTHER" id="PTHR21091:SF169">
    <property type="entry name" value="UROPORPHYRINOGEN DECARBOXYLASE"/>
    <property type="match status" value="1"/>
</dbReference>
<keyword evidence="5 8" id="KW-0456">Lyase</keyword>
<dbReference type="HOGENOM" id="CLU_040933_0_0_5"/>
<dbReference type="FunCoup" id="D9QJS5">
    <property type="interactions" value="542"/>
</dbReference>
<comment type="similarity">
    <text evidence="2 9">Belongs to the uroporphyrinogen decarboxylase family.</text>
</comment>
<dbReference type="CDD" id="cd00717">
    <property type="entry name" value="URO-D"/>
    <property type="match status" value="1"/>
</dbReference>
<keyword evidence="4 8" id="KW-0210">Decarboxylase</keyword>
<dbReference type="AlphaFoldDB" id="D9QJS5"/>
<evidence type="ECO:0000256" key="1">
    <source>
        <dbReference type="ARBA" id="ARBA00004804"/>
    </source>
</evidence>
<dbReference type="STRING" id="633149.Bresu_0362"/>
<dbReference type="Gene3D" id="3.20.20.210">
    <property type="match status" value="1"/>
</dbReference>
<dbReference type="InterPro" id="IPR038071">
    <property type="entry name" value="UROD/MetE-like_sf"/>
</dbReference>
<evidence type="ECO:0000256" key="4">
    <source>
        <dbReference type="ARBA" id="ARBA00022793"/>
    </source>
</evidence>
<evidence type="ECO:0000256" key="7">
    <source>
        <dbReference type="NCBIfam" id="TIGR01464"/>
    </source>
</evidence>
<evidence type="ECO:0000256" key="9">
    <source>
        <dbReference type="RuleBase" id="RU004169"/>
    </source>
</evidence>
<feature type="domain" description="Uroporphyrinogen decarboxylase (URO-D)" evidence="11">
    <location>
        <begin position="152"/>
        <end position="168"/>
    </location>
</feature>
<dbReference type="eggNOG" id="COG0407">
    <property type="taxonomic scope" value="Bacteria"/>
</dbReference>
<dbReference type="Proteomes" id="UP000002696">
    <property type="component" value="Chromosome"/>
</dbReference>
<dbReference type="KEGG" id="bsb:Bresu_0362"/>
<dbReference type="InterPro" id="IPR006361">
    <property type="entry name" value="Uroporphyrinogen_deCO2ase_HemE"/>
</dbReference>
<keyword evidence="13" id="KW-1185">Reference proteome</keyword>
<proteinExistence type="inferred from homology"/>
<dbReference type="UniPathway" id="UPA00251">
    <property type="reaction ID" value="UER00321"/>
</dbReference>
<feature type="domain" description="Uroporphyrinogen decarboxylase (URO-D)" evidence="10">
    <location>
        <begin position="34"/>
        <end position="43"/>
    </location>
</feature>
<evidence type="ECO:0000256" key="3">
    <source>
        <dbReference type="ARBA" id="ARBA00012288"/>
    </source>
</evidence>